<name>A0AA39K051_ARMTA</name>
<dbReference type="AlphaFoldDB" id="A0AA39K051"/>
<proteinExistence type="predicted"/>
<dbReference type="Proteomes" id="UP001175211">
    <property type="component" value="Unassembled WGS sequence"/>
</dbReference>
<evidence type="ECO:0000313" key="1">
    <source>
        <dbReference type="EMBL" id="KAK0452137.1"/>
    </source>
</evidence>
<comment type="caution">
    <text evidence="1">The sequence shown here is derived from an EMBL/GenBank/DDBJ whole genome shotgun (WGS) entry which is preliminary data.</text>
</comment>
<protein>
    <submittedName>
        <fullName evidence="1">Uncharacterized protein</fullName>
    </submittedName>
</protein>
<sequence>MDAVTRRTMCLPSSIIIIRRELHQSSGNHTAHWLTFMDVFHDLSGGSQSNREAIIPHGMLSSSAWLNTLKLRKLCQQLVSHTVSQATAFSVSCIGFLRTLGTANEKIHRFHAAKGTDAAALVNVLGCPSDPSLNPHHHAEIGGSGAVLCVLKRIHSLRVHTSPKTILKPCADDAALSEVYWPSKRRPCCLELFQIRLIGWLRADF</sequence>
<accession>A0AA39K051</accession>
<reference evidence="1" key="1">
    <citation type="submission" date="2023-06" db="EMBL/GenBank/DDBJ databases">
        <authorList>
            <consortium name="Lawrence Berkeley National Laboratory"/>
            <person name="Ahrendt S."/>
            <person name="Sahu N."/>
            <person name="Indic B."/>
            <person name="Wong-Bajracharya J."/>
            <person name="Merenyi Z."/>
            <person name="Ke H.-M."/>
            <person name="Monk M."/>
            <person name="Kocsube S."/>
            <person name="Drula E."/>
            <person name="Lipzen A."/>
            <person name="Balint B."/>
            <person name="Henrissat B."/>
            <person name="Andreopoulos B."/>
            <person name="Martin F.M."/>
            <person name="Harder C.B."/>
            <person name="Rigling D."/>
            <person name="Ford K.L."/>
            <person name="Foster G.D."/>
            <person name="Pangilinan J."/>
            <person name="Papanicolaou A."/>
            <person name="Barry K."/>
            <person name="LaButti K."/>
            <person name="Viragh M."/>
            <person name="Koriabine M."/>
            <person name="Yan M."/>
            <person name="Riley R."/>
            <person name="Champramary S."/>
            <person name="Plett K.L."/>
            <person name="Tsai I.J."/>
            <person name="Slot J."/>
            <person name="Sipos G."/>
            <person name="Plett J."/>
            <person name="Nagy L.G."/>
            <person name="Grigoriev I.V."/>
        </authorList>
    </citation>
    <scope>NUCLEOTIDE SEQUENCE</scope>
    <source>
        <strain evidence="1">CCBAS 213</strain>
    </source>
</reference>
<evidence type="ECO:0000313" key="2">
    <source>
        <dbReference type="Proteomes" id="UP001175211"/>
    </source>
</evidence>
<dbReference type="RefSeq" id="XP_060327971.1">
    <property type="nucleotide sequence ID" value="XM_060469873.1"/>
</dbReference>
<keyword evidence="2" id="KW-1185">Reference proteome</keyword>
<dbReference type="GeneID" id="85353421"/>
<organism evidence="1 2">
    <name type="scientific">Armillaria tabescens</name>
    <name type="common">Ringless honey mushroom</name>
    <name type="synonym">Agaricus tabescens</name>
    <dbReference type="NCBI Taxonomy" id="1929756"/>
    <lineage>
        <taxon>Eukaryota</taxon>
        <taxon>Fungi</taxon>
        <taxon>Dikarya</taxon>
        <taxon>Basidiomycota</taxon>
        <taxon>Agaricomycotina</taxon>
        <taxon>Agaricomycetes</taxon>
        <taxon>Agaricomycetidae</taxon>
        <taxon>Agaricales</taxon>
        <taxon>Marasmiineae</taxon>
        <taxon>Physalacriaceae</taxon>
        <taxon>Desarmillaria</taxon>
    </lineage>
</organism>
<gene>
    <name evidence="1" type="ORF">EV420DRAFT_1482223</name>
</gene>
<dbReference type="EMBL" id="JAUEPS010000031">
    <property type="protein sequence ID" value="KAK0452137.1"/>
    <property type="molecule type" value="Genomic_DNA"/>
</dbReference>